<dbReference type="HOGENOM" id="CLU_123889_2_0_4"/>
<dbReference type="AlphaFoldDB" id="F6GBE7"/>
<sequence>MRGNASSPAWIPALFCDLIQPIQVRRGHPCFHGVSVTYLPPIDPLFLAGRGNNRPASELAMHFARTRTRLTAWLGLVAMALAFFAPVVSQQLALHPSSSLSGQVLPYCTATPVASAGSDLPGHGLPTHHHAACGYCDLLAHHVPAPAPAVRMAVPVPACGVAWVAASGRFVVREVRRAGRPRDSPFLA</sequence>
<keyword evidence="1" id="KW-0812">Transmembrane</keyword>
<feature type="transmembrane region" description="Helical" evidence="1">
    <location>
        <begin position="70"/>
        <end position="88"/>
    </location>
</feature>
<keyword evidence="1" id="KW-0472">Membrane</keyword>
<feature type="transmembrane region" description="Helical" evidence="1">
    <location>
        <begin position="152"/>
        <end position="172"/>
    </location>
</feature>
<dbReference type="Pfam" id="PF11162">
    <property type="entry name" value="DUF2946"/>
    <property type="match status" value="1"/>
</dbReference>
<geneLocation type="plasmid" evidence="3"/>
<name>F6GBE7_RALS8</name>
<accession>F6GBE7</accession>
<dbReference type="KEGG" id="rsn:RSPO_m01242"/>
<proteinExistence type="predicted"/>
<dbReference type="PATRIC" id="fig|1031711.3.peg.4437"/>
<dbReference type="InterPro" id="IPR021333">
    <property type="entry name" value="DUF2946"/>
</dbReference>
<dbReference type="EMBL" id="CP002820">
    <property type="protein sequence ID" value="AEG71877.1"/>
    <property type="molecule type" value="Genomic_DNA"/>
</dbReference>
<evidence type="ECO:0008006" key="4">
    <source>
        <dbReference type="Google" id="ProtNLM"/>
    </source>
</evidence>
<evidence type="ECO:0000256" key="1">
    <source>
        <dbReference type="SAM" id="Phobius"/>
    </source>
</evidence>
<evidence type="ECO:0000313" key="3">
    <source>
        <dbReference type="Proteomes" id="UP000007953"/>
    </source>
</evidence>
<keyword evidence="1" id="KW-1133">Transmembrane helix</keyword>
<dbReference type="Proteomes" id="UP000007953">
    <property type="component" value="Plasmid megaplasmid"/>
</dbReference>
<keyword evidence="2" id="KW-0614">Plasmid</keyword>
<evidence type="ECO:0000313" key="2">
    <source>
        <dbReference type="EMBL" id="AEG71877.1"/>
    </source>
</evidence>
<organism evidence="2 3">
    <name type="scientific">Ralstonia solanacearum (strain Po82)</name>
    <dbReference type="NCBI Taxonomy" id="1031711"/>
    <lineage>
        <taxon>Bacteria</taxon>
        <taxon>Pseudomonadati</taxon>
        <taxon>Pseudomonadota</taxon>
        <taxon>Betaproteobacteria</taxon>
        <taxon>Burkholderiales</taxon>
        <taxon>Burkholderiaceae</taxon>
        <taxon>Ralstonia</taxon>
        <taxon>Ralstonia solanacearum species complex</taxon>
    </lineage>
</organism>
<reference evidence="2 3" key="1">
    <citation type="journal article" date="2011" name="J. Bacteriol.">
        <title>Complete genome sequence of the plant pathogen Ralstonia solanacearum strain Po82.</title>
        <authorList>
            <person name="Xu J."/>
            <person name="Zheng H.J."/>
            <person name="Liu L."/>
            <person name="Pan Z.C."/>
            <person name="Prior P."/>
            <person name="Tang B."/>
            <person name="Xu J.S."/>
            <person name="Zhang H."/>
            <person name="Tian Q."/>
            <person name="Zhang L.Q."/>
            <person name="Feng J."/>
        </authorList>
    </citation>
    <scope>NUCLEOTIDE SEQUENCE [LARGE SCALE GENOMIC DNA]</scope>
    <source>
        <strain evidence="3">Po82</strain>
    </source>
</reference>
<protein>
    <recommendedName>
        <fullName evidence="4">DUF2946 domain-containing protein</fullName>
    </recommendedName>
</protein>
<gene>
    <name evidence="2" type="ordered locus">RSPO_m01242</name>
</gene>